<evidence type="ECO:0000256" key="1">
    <source>
        <dbReference type="ARBA" id="ARBA00022729"/>
    </source>
</evidence>
<dbReference type="PANTHER" id="PTHR35869">
    <property type="entry name" value="OUTER-MEMBRANE LIPOPROTEIN CARRIER PROTEIN"/>
    <property type="match status" value="1"/>
</dbReference>
<dbReference type="InterPro" id="IPR029046">
    <property type="entry name" value="LolA/LolB/LppX"/>
</dbReference>
<dbReference type="OrthoDB" id="9800501at2"/>
<dbReference type="PANTHER" id="PTHR35869:SF1">
    <property type="entry name" value="OUTER-MEMBRANE LIPOPROTEIN CARRIER PROTEIN"/>
    <property type="match status" value="1"/>
</dbReference>
<keyword evidence="1 2" id="KW-0732">Signal</keyword>
<feature type="chain" id="PRO_5002306150" evidence="2">
    <location>
        <begin position="24"/>
        <end position="234"/>
    </location>
</feature>
<name>A0A0D6JCS7_9HYPH</name>
<proteinExistence type="predicted"/>
<dbReference type="Pfam" id="PF03548">
    <property type="entry name" value="LolA"/>
    <property type="match status" value="1"/>
</dbReference>
<dbReference type="SUPFAM" id="SSF89392">
    <property type="entry name" value="Prokaryotic lipoproteins and lipoprotein localization factors"/>
    <property type="match status" value="1"/>
</dbReference>
<dbReference type="Gene3D" id="2.50.20.10">
    <property type="entry name" value="Lipoprotein localisation LolA/LolB/LppX"/>
    <property type="match status" value="1"/>
</dbReference>
<evidence type="ECO:0000256" key="2">
    <source>
        <dbReference type="SAM" id="SignalP"/>
    </source>
</evidence>
<protein>
    <submittedName>
        <fullName evidence="3">Cell envelope biogenesis protein LolA</fullName>
    </submittedName>
</protein>
<evidence type="ECO:0000313" key="3">
    <source>
        <dbReference type="EMBL" id="CPR16734.1"/>
    </source>
</evidence>
<evidence type="ECO:0000313" key="4">
    <source>
        <dbReference type="Proteomes" id="UP000033187"/>
    </source>
</evidence>
<dbReference type="KEGG" id="fil:BN1229_v1_0938"/>
<dbReference type="AlphaFoldDB" id="A0A0D6JCS7"/>
<dbReference type="Proteomes" id="UP000033187">
    <property type="component" value="Chromosome 1"/>
</dbReference>
<dbReference type="InterPro" id="IPR004564">
    <property type="entry name" value="OM_lipoprot_carrier_LolA-like"/>
</dbReference>
<feature type="signal peptide" evidence="2">
    <location>
        <begin position="1"/>
        <end position="23"/>
    </location>
</feature>
<dbReference type="EMBL" id="LN829119">
    <property type="protein sequence ID" value="CPR16734.1"/>
    <property type="molecule type" value="Genomic_DNA"/>
</dbReference>
<reference evidence="4" key="1">
    <citation type="submission" date="2015-02" db="EMBL/GenBank/DDBJ databases">
        <authorList>
            <person name="Chooi Y.-H."/>
        </authorList>
    </citation>
    <scope>NUCLEOTIDE SEQUENCE [LARGE SCALE GENOMIC DNA]</scope>
    <source>
        <strain evidence="4">strain Y</strain>
    </source>
</reference>
<dbReference type="RefSeq" id="WP_052743687.1">
    <property type="nucleotide sequence ID" value="NZ_LN829118.1"/>
</dbReference>
<keyword evidence="4" id="KW-1185">Reference proteome</keyword>
<accession>A0A0D6JCS7</accession>
<dbReference type="KEGG" id="fiy:BN1229_v1_0941"/>
<gene>
    <name evidence="3" type="ORF">YBN1229_v1_0941</name>
</gene>
<organism evidence="3 4">
    <name type="scientific">Candidatus Filomicrobium marinum</name>
    <dbReference type="NCBI Taxonomy" id="1608628"/>
    <lineage>
        <taxon>Bacteria</taxon>
        <taxon>Pseudomonadati</taxon>
        <taxon>Pseudomonadota</taxon>
        <taxon>Alphaproteobacteria</taxon>
        <taxon>Hyphomicrobiales</taxon>
        <taxon>Hyphomicrobiaceae</taxon>
        <taxon>Filomicrobium</taxon>
    </lineage>
</organism>
<sequence>MKHFPSLASALVLATAFSATALAADPAKNATATPVGPGWSAQVAPDGSSSIALDVQQTQDVNSVSKYFNELKTLKGEFVQTAADGKVMKGNFLMMRPGMFRFNYDRPSRQLIISDGTYLAIQDPDVDSEDRVALDQTPFRILLGKDVDLMRDARIVEVQQIGESLLLALEDKSPDATGRITLIMSKTPDMQLKEWITTDAQGLDTRVQVADVVRDEPVEKSKFVIKSVNNPFKQ</sequence>
<dbReference type="CDD" id="cd16325">
    <property type="entry name" value="LolA"/>
    <property type="match status" value="1"/>
</dbReference>